<sequence>MRLMSEEEASCTPSLDFARAFELNPVIMPTANSSKPHATMDSAGPGQVARMKLRGHAEKNAPCLTRLLKFSPAIDDMRQIEPFPAGLE</sequence>
<dbReference type="Proteomes" id="UP001081283">
    <property type="component" value="Unassembled WGS sequence"/>
</dbReference>
<comment type="caution">
    <text evidence="1">The sequence shown here is derived from an EMBL/GenBank/DDBJ whole genome shotgun (WGS) entry which is preliminary data.</text>
</comment>
<gene>
    <name evidence="1" type="ORF">OEG82_12785</name>
</gene>
<proteinExistence type="predicted"/>
<name>A0ABT3YG65_9HYPH</name>
<protein>
    <submittedName>
        <fullName evidence="1">Uncharacterized protein</fullName>
    </submittedName>
</protein>
<dbReference type="RefSeq" id="WP_267612808.1">
    <property type="nucleotide sequence ID" value="NZ_JAOVZQ010000001.1"/>
</dbReference>
<reference evidence="1" key="1">
    <citation type="submission" date="2022-10" db="EMBL/GenBank/DDBJ databases">
        <title>Hoeflea sp. J2-29, isolated from marine algae.</title>
        <authorList>
            <person name="Kristyanto S."/>
            <person name="Kim J.M."/>
            <person name="Jeon C.O."/>
        </authorList>
    </citation>
    <scope>NUCLEOTIDE SEQUENCE</scope>
    <source>
        <strain evidence="1">J2-29</strain>
    </source>
</reference>
<evidence type="ECO:0000313" key="2">
    <source>
        <dbReference type="Proteomes" id="UP001081283"/>
    </source>
</evidence>
<accession>A0ABT3YG65</accession>
<keyword evidence="2" id="KW-1185">Reference proteome</keyword>
<organism evidence="1 2">
    <name type="scientific">Hoeflea ulvae</name>
    <dbReference type="NCBI Taxonomy" id="2983764"/>
    <lineage>
        <taxon>Bacteria</taxon>
        <taxon>Pseudomonadati</taxon>
        <taxon>Pseudomonadota</taxon>
        <taxon>Alphaproteobacteria</taxon>
        <taxon>Hyphomicrobiales</taxon>
        <taxon>Rhizobiaceae</taxon>
        <taxon>Hoeflea</taxon>
    </lineage>
</organism>
<evidence type="ECO:0000313" key="1">
    <source>
        <dbReference type="EMBL" id="MCY0094894.1"/>
    </source>
</evidence>
<dbReference type="EMBL" id="JAOVZQ010000001">
    <property type="protein sequence ID" value="MCY0094894.1"/>
    <property type="molecule type" value="Genomic_DNA"/>
</dbReference>